<protein>
    <submittedName>
        <fullName evidence="2">DUF4271 domain-containing protein</fullName>
    </submittedName>
</protein>
<feature type="transmembrane region" description="Helical" evidence="1">
    <location>
        <begin position="162"/>
        <end position="182"/>
    </location>
</feature>
<evidence type="ECO:0000256" key="1">
    <source>
        <dbReference type="SAM" id="Phobius"/>
    </source>
</evidence>
<proteinExistence type="predicted"/>
<dbReference type="KEGG" id="asag:FGM00_00065"/>
<name>A0A5B7SNH3_9FLAO</name>
<keyword evidence="1" id="KW-0812">Transmembrane</keyword>
<dbReference type="Pfam" id="PF14093">
    <property type="entry name" value="DUF4271"/>
    <property type="match status" value="1"/>
</dbReference>
<feature type="transmembrane region" description="Helical" evidence="1">
    <location>
        <begin position="194"/>
        <end position="216"/>
    </location>
</feature>
<feature type="transmembrane region" description="Helical" evidence="1">
    <location>
        <begin position="58"/>
        <end position="81"/>
    </location>
</feature>
<evidence type="ECO:0000313" key="2">
    <source>
        <dbReference type="EMBL" id="QCW98589.1"/>
    </source>
</evidence>
<dbReference type="OrthoDB" id="1438590at2"/>
<evidence type="ECO:0000313" key="3">
    <source>
        <dbReference type="Proteomes" id="UP000310017"/>
    </source>
</evidence>
<keyword evidence="3" id="KW-1185">Reference proteome</keyword>
<dbReference type="RefSeq" id="WP_138850944.1">
    <property type="nucleotide sequence ID" value="NZ_CP040710.1"/>
</dbReference>
<accession>A0A5B7SNH3</accession>
<dbReference type="InterPro" id="IPR025367">
    <property type="entry name" value="DUF4271"/>
</dbReference>
<dbReference type="AlphaFoldDB" id="A0A5B7SNH3"/>
<keyword evidence="1" id="KW-0472">Membrane</keyword>
<sequence>MEPLLRPSNTIDWVTILLFASLLFVVIAKSMFYSRFLNFIILPFNNKYIFMYNKKDKLGNWFHVFFTIFQLINFSLFVFLARNVLLQMPNDANPTLFLVITGAVLTFFILKILLQLGNGFIFGSSKVLSEIVFKKLSYLNYSGLIMFLANIALSFVATDSEIIVYAAILLILSINVMGWTAALQNHQKFIASHFFYFILYLCALEIAPLVIIGSYLNH</sequence>
<feature type="transmembrane region" description="Helical" evidence="1">
    <location>
        <begin position="96"/>
        <end position="117"/>
    </location>
</feature>
<organism evidence="2 3">
    <name type="scientific">Aggregatimonas sangjinii</name>
    <dbReference type="NCBI Taxonomy" id="2583587"/>
    <lineage>
        <taxon>Bacteria</taxon>
        <taxon>Pseudomonadati</taxon>
        <taxon>Bacteroidota</taxon>
        <taxon>Flavobacteriia</taxon>
        <taxon>Flavobacteriales</taxon>
        <taxon>Flavobacteriaceae</taxon>
        <taxon>Aggregatimonas</taxon>
    </lineage>
</organism>
<feature type="transmembrane region" description="Helical" evidence="1">
    <location>
        <begin position="13"/>
        <end position="37"/>
    </location>
</feature>
<gene>
    <name evidence="2" type="ORF">FGM00_00065</name>
</gene>
<dbReference type="Proteomes" id="UP000310017">
    <property type="component" value="Chromosome"/>
</dbReference>
<keyword evidence="1" id="KW-1133">Transmembrane helix</keyword>
<dbReference type="EMBL" id="CP040710">
    <property type="protein sequence ID" value="QCW98589.1"/>
    <property type="molecule type" value="Genomic_DNA"/>
</dbReference>
<feature type="transmembrane region" description="Helical" evidence="1">
    <location>
        <begin position="138"/>
        <end position="156"/>
    </location>
</feature>
<reference evidence="2 3" key="1">
    <citation type="submission" date="2019-05" db="EMBL/GenBank/DDBJ databases">
        <title>Genome sequencing of F202Z8.</title>
        <authorList>
            <person name="Kwon Y.M."/>
        </authorList>
    </citation>
    <scope>NUCLEOTIDE SEQUENCE [LARGE SCALE GENOMIC DNA]</scope>
    <source>
        <strain evidence="2 3">F202Z8</strain>
    </source>
</reference>